<dbReference type="EMBL" id="LKLW01000071">
    <property type="protein sequence ID" value="KSU27388.1"/>
    <property type="molecule type" value="Genomic_DNA"/>
</dbReference>
<proteinExistence type="predicted"/>
<dbReference type="PATRIC" id="fig|1360.100.peg.1887"/>
<organism evidence="1 2">
    <name type="scientific">Lactococcus lactis subsp. lactis</name>
    <name type="common">Streptococcus lactis</name>
    <dbReference type="NCBI Taxonomy" id="1360"/>
    <lineage>
        <taxon>Bacteria</taxon>
        <taxon>Bacillati</taxon>
        <taxon>Bacillota</taxon>
        <taxon>Bacilli</taxon>
        <taxon>Lactobacillales</taxon>
        <taxon>Streptococcaceae</taxon>
        <taxon>Lactococcus</taxon>
    </lineage>
</organism>
<sequence>MCFLGQIQIVKFFLQLYFTKFILKFLDKKLLTENFMNKFFLSVIYFMQNVRIS</sequence>
<gene>
    <name evidence="1" type="ORF">N42_0967</name>
</gene>
<name>A0A0V8AKM6_LACLL</name>
<accession>A0A0V8AKM6</accession>
<reference evidence="2" key="1">
    <citation type="submission" date="2015-10" db="EMBL/GenBank/DDBJ databases">
        <title>Draft Genome Sequences of 11 Lactococcus lactis subspecies cremoris strains.</title>
        <authorList>
            <person name="Wels M."/>
            <person name="Backus L."/>
            <person name="Boekhorst J."/>
            <person name="Dijkstra A."/>
            <person name="Beerthuizen M."/>
            <person name="Kelly W."/>
            <person name="Siezen R."/>
            <person name="Bachmann H."/>
            <person name="Van Hijum S."/>
        </authorList>
    </citation>
    <scope>NUCLEOTIDE SEQUENCE [LARGE SCALE GENOMIC DNA]</scope>
    <source>
        <strain evidence="2">N42</strain>
    </source>
</reference>
<evidence type="ECO:0000313" key="1">
    <source>
        <dbReference type="EMBL" id="KSU27388.1"/>
    </source>
</evidence>
<evidence type="ECO:0000313" key="2">
    <source>
        <dbReference type="Proteomes" id="UP000052991"/>
    </source>
</evidence>
<dbReference type="Proteomes" id="UP000052991">
    <property type="component" value="Unassembled WGS sequence"/>
</dbReference>
<comment type="caution">
    <text evidence="1">The sequence shown here is derived from an EMBL/GenBank/DDBJ whole genome shotgun (WGS) entry which is preliminary data.</text>
</comment>
<dbReference type="AlphaFoldDB" id="A0A0V8AKM6"/>
<protein>
    <submittedName>
        <fullName evidence="1">Uncharacterized protein</fullName>
    </submittedName>
</protein>